<name>A0A9J5ZR40_SOLCO</name>
<sequence>MSAKHIIDQVQLMRGKKGSMIRQIYMYMMEVTIEHLIIQCQFARKLWERLFTWIHHHSEIILAEGVYGVWIERNNRIFLKKNKMEESVAKEIAYVTIAPDNIKNVVNEFKF</sequence>
<accession>A0A9J5ZR40</accession>
<reference evidence="1 2" key="1">
    <citation type="submission" date="2020-09" db="EMBL/GenBank/DDBJ databases">
        <title>De no assembly of potato wild relative species, Solanum commersonii.</title>
        <authorList>
            <person name="Cho K."/>
        </authorList>
    </citation>
    <scope>NUCLEOTIDE SEQUENCE [LARGE SCALE GENOMIC DNA]</scope>
    <source>
        <strain evidence="1">LZ3.2</strain>
        <tissue evidence="1">Leaf</tissue>
    </source>
</reference>
<protein>
    <submittedName>
        <fullName evidence="1">Uncharacterized protein</fullName>
    </submittedName>
</protein>
<gene>
    <name evidence="1" type="ORF">H5410_014340</name>
</gene>
<evidence type="ECO:0000313" key="1">
    <source>
        <dbReference type="EMBL" id="KAG5614516.1"/>
    </source>
</evidence>
<organism evidence="1 2">
    <name type="scientific">Solanum commersonii</name>
    <name type="common">Commerson's wild potato</name>
    <name type="synonym">Commerson's nightshade</name>
    <dbReference type="NCBI Taxonomy" id="4109"/>
    <lineage>
        <taxon>Eukaryota</taxon>
        <taxon>Viridiplantae</taxon>
        <taxon>Streptophyta</taxon>
        <taxon>Embryophyta</taxon>
        <taxon>Tracheophyta</taxon>
        <taxon>Spermatophyta</taxon>
        <taxon>Magnoliopsida</taxon>
        <taxon>eudicotyledons</taxon>
        <taxon>Gunneridae</taxon>
        <taxon>Pentapetalae</taxon>
        <taxon>asterids</taxon>
        <taxon>lamiids</taxon>
        <taxon>Solanales</taxon>
        <taxon>Solanaceae</taxon>
        <taxon>Solanoideae</taxon>
        <taxon>Solaneae</taxon>
        <taxon>Solanum</taxon>
    </lineage>
</organism>
<keyword evidence="2" id="KW-1185">Reference proteome</keyword>
<dbReference type="OrthoDB" id="851651at2759"/>
<evidence type="ECO:0000313" key="2">
    <source>
        <dbReference type="Proteomes" id="UP000824120"/>
    </source>
</evidence>
<dbReference type="EMBL" id="JACXVP010000003">
    <property type="protein sequence ID" value="KAG5614516.1"/>
    <property type="molecule type" value="Genomic_DNA"/>
</dbReference>
<dbReference type="AlphaFoldDB" id="A0A9J5ZR40"/>
<comment type="caution">
    <text evidence="1">The sequence shown here is derived from an EMBL/GenBank/DDBJ whole genome shotgun (WGS) entry which is preliminary data.</text>
</comment>
<proteinExistence type="predicted"/>
<dbReference type="Proteomes" id="UP000824120">
    <property type="component" value="Chromosome 3"/>
</dbReference>